<dbReference type="InterPro" id="IPR036318">
    <property type="entry name" value="FAD-bd_PCMH-like_sf"/>
</dbReference>
<dbReference type="InterPro" id="IPR012951">
    <property type="entry name" value="BBE"/>
</dbReference>
<dbReference type="InterPro" id="IPR016167">
    <property type="entry name" value="FAD-bd_PCMH_sub1"/>
</dbReference>
<accession>A0A317ZS73</accession>
<evidence type="ECO:0000256" key="4">
    <source>
        <dbReference type="ARBA" id="ARBA00022827"/>
    </source>
</evidence>
<keyword evidence="4" id="KW-0274">FAD</keyword>
<evidence type="ECO:0000256" key="2">
    <source>
        <dbReference type="ARBA" id="ARBA00005466"/>
    </source>
</evidence>
<dbReference type="Proteomes" id="UP000246722">
    <property type="component" value="Unassembled WGS sequence"/>
</dbReference>
<comment type="caution">
    <text evidence="8">The sequence shown here is derived from an EMBL/GenBank/DDBJ whole genome shotgun (WGS) entry which is preliminary data.</text>
</comment>
<dbReference type="Gene3D" id="3.40.462.20">
    <property type="match status" value="1"/>
</dbReference>
<dbReference type="GO" id="GO:0016491">
    <property type="term" value="F:oxidoreductase activity"/>
    <property type="evidence" value="ECO:0007669"/>
    <property type="project" value="UniProtKB-KW"/>
</dbReference>
<dbReference type="InterPro" id="IPR016166">
    <property type="entry name" value="FAD-bd_PCMH"/>
</dbReference>
<evidence type="ECO:0000256" key="6">
    <source>
        <dbReference type="SAM" id="MobiDB-lite"/>
    </source>
</evidence>
<organism evidence="8 9">
    <name type="scientific">Cryobacterium arcticum</name>
    <dbReference type="NCBI Taxonomy" id="670052"/>
    <lineage>
        <taxon>Bacteria</taxon>
        <taxon>Bacillati</taxon>
        <taxon>Actinomycetota</taxon>
        <taxon>Actinomycetes</taxon>
        <taxon>Micrococcales</taxon>
        <taxon>Microbacteriaceae</taxon>
        <taxon>Cryobacterium</taxon>
    </lineage>
</organism>
<dbReference type="Pfam" id="PF08031">
    <property type="entry name" value="BBE"/>
    <property type="match status" value="1"/>
</dbReference>
<evidence type="ECO:0000256" key="1">
    <source>
        <dbReference type="ARBA" id="ARBA00001974"/>
    </source>
</evidence>
<reference evidence="8 9" key="1">
    <citation type="submission" date="2018-05" db="EMBL/GenBank/DDBJ databases">
        <title>Genetic diversity of glacier-inhabiting Cryobacterium bacteria in China and description of Cryobacterium mengkeensis sp. nov. and Arthrobacter glacialis sp. nov.</title>
        <authorList>
            <person name="Liu Q."/>
            <person name="Xin Y.-H."/>
        </authorList>
    </citation>
    <scope>NUCLEOTIDE SEQUENCE [LARGE SCALE GENOMIC DNA]</scope>
    <source>
        <strain evidence="8 9">SK-1</strain>
    </source>
</reference>
<dbReference type="PROSITE" id="PS51387">
    <property type="entry name" value="FAD_PCMH"/>
    <property type="match status" value="1"/>
</dbReference>
<dbReference type="EMBL" id="QHLY01000012">
    <property type="protein sequence ID" value="PXA67913.1"/>
    <property type="molecule type" value="Genomic_DNA"/>
</dbReference>
<dbReference type="SUPFAM" id="SSF56176">
    <property type="entry name" value="FAD-binding/transporter-associated domain-like"/>
    <property type="match status" value="1"/>
</dbReference>
<dbReference type="AlphaFoldDB" id="A0A317ZS73"/>
<evidence type="ECO:0000313" key="9">
    <source>
        <dbReference type="Proteomes" id="UP000246722"/>
    </source>
</evidence>
<dbReference type="InterPro" id="IPR006094">
    <property type="entry name" value="Oxid_FAD_bind_N"/>
</dbReference>
<evidence type="ECO:0000313" key="8">
    <source>
        <dbReference type="EMBL" id="PXA67913.1"/>
    </source>
</evidence>
<proteinExistence type="inferred from homology"/>
<evidence type="ECO:0000256" key="5">
    <source>
        <dbReference type="ARBA" id="ARBA00023002"/>
    </source>
</evidence>
<sequence>MSPTPDSSSSGAASTGTASTGPATGARPTLAALAGQLEGTVVLPGDVGWDDARTAWNLAVDQQPSAVAFPRSVRDLRQIIATAAAGGLGVTAQPRGHSPSDGLTGQILVRTSAFDEITVNVVGRFARVGAGVPWGTLLNRLNGSGLIALAGTNPDVSVAGYLLSGGHSWFSRWKGLAAHSIRAVELVDASGVLRRVTRESDADLLWALRGAAGLFGVVTTLEIDLYPAAELFGGKLLFPAESAEVVLEAAVEVLLDAPPELSLFLGLINMPDVEQVPEMLRGRSFTQVDAVFVGSAEAGEALLAPLLSIAPVIANFTRPFPIGELGDVSAEPQEPSAALDWGTAVTELDSATIAALVGAFHTASYAGLTLIQLRPLGGLIGDAGHGADGVVGHLDAGFLLFAAAVLPPGAPAPSEADSHLLFQPLEDTLQAVSIQRSVPSLLTTGQDLSHAFEPAALQRLAEIKRRVDPGNLFRSNHPLPAGNDDQT</sequence>
<dbReference type="PANTHER" id="PTHR42973">
    <property type="entry name" value="BINDING OXIDOREDUCTASE, PUTATIVE (AFU_ORTHOLOGUE AFUA_1G17690)-RELATED"/>
    <property type="match status" value="1"/>
</dbReference>
<dbReference type="Gene3D" id="3.30.465.10">
    <property type="match status" value="1"/>
</dbReference>
<keyword evidence="5" id="KW-0560">Oxidoreductase</keyword>
<keyword evidence="3" id="KW-0285">Flavoprotein</keyword>
<dbReference type="RefSeq" id="WP_110127586.1">
    <property type="nucleotide sequence ID" value="NZ_QHLY01000012.1"/>
</dbReference>
<evidence type="ECO:0000259" key="7">
    <source>
        <dbReference type="PROSITE" id="PS51387"/>
    </source>
</evidence>
<dbReference type="Pfam" id="PF01565">
    <property type="entry name" value="FAD_binding_4"/>
    <property type="match status" value="1"/>
</dbReference>
<dbReference type="OrthoDB" id="9775082at2"/>
<dbReference type="GO" id="GO:0071949">
    <property type="term" value="F:FAD binding"/>
    <property type="evidence" value="ECO:0007669"/>
    <property type="project" value="InterPro"/>
</dbReference>
<dbReference type="Gene3D" id="3.30.43.10">
    <property type="entry name" value="Uridine Diphospho-n-acetylenolpyruvylglucosamine Reductase, domain 2"/>
    <property type="match status" value="1"/>
</dbReference>
<dbReference type="InterPro" id="IPR016169">
    <property type="entry name" value="FAD-bd_PCMH_sub2"/>
</dbReference>
<feature type="region of interest" description="Disordered" evidence="6">
    <location>
        <begin position="1"/>
        <end position="26"/>
    </location>
</feature>
<comment type="cofactor">
    <cofactor evidence="1">
        <name>FAD</name>
        <dbReference type="ChEBI" id="CHEBI:57692"/>
    </cofactor>
</comment>
<feature type="domain" description="FAD-binding PCMH-type" evidence="7">
    <location>
        <begin position="60"/>
        <end position="228"/>
    </location>
</feature>
<dbReference type="PANTHER" id="PTHR42973:SF39">
    <property type="entry name" value="FAD-BINDING PCMH-TYPE DOMAIN-CONTAINING PROTEIN"/>
    <property type="match status" value="1"/>
</dbReference>
<protein>
    <submittedName>
        <fullName evidence="8">FAD-linked oxidase</fullName>
    </submittedName>
</protein>
<comment type="similarity">
    <text evidence="2">Belongs to the oxygen-dependent FAD-linked oxidoreductase family.</text>
</comment>
<dbReference type="InterPro" id="IPR050416">
    <property type="entry name" value="FAD-linked_Oxidoreductase"/>
</dbReference>
<gene>
    <name evidence="8" type="ORF">CTB96_14690</name>
</gene>
<name>A0A317ZS73_9MICO</name>
<evidence type="ECO:0000256" key="3">
    <source>
        <dbReference type="ARBA" id="ARBA00022630"/>
    </source>
</evidence>
<keyword evidence="9" id="KW-1185">Reference proteome</keyword>